<feature type="domain" description="C2H2-type" evidence="11">
    <location>
        <begin position="50"/>
        <end position="79"/>
    </location>
</feature>
<keyword evidence="6 10" id="KW-0863">Zinc-finger</keyword>
<sequence length="123" mass="14165">MGVEARRTITKTRRKTRDLDQIKADLLSPKHLQQYKDTKATEDLPALGQHYCIECAKWFESETNLVQHTRGKPHKRKVKELRDDPYTQKEAEAAVGLRTDNKGPAMARVAAERPFDQEMEMAT</sequence>
<proteinExistence type="inferred from homology"/>
<dbReference type="GO" id="GO:0005634">
    <property type="term" value="C:nucleus"/>
    <property type="evidence" value="ECO:0007669"/>
    <property type="project" value="UniProtKB-SubCell"/>
</dbReference>
<dbReference type="PANTHER" id="PTHR46095">
    <property type="entry name" value="ZINC FINGER PROTEIN 593"/>
    <property type="match status" value="1"/>
</dbReference>
<dbReference type="GO" id="GO:0005737">
    <property type="term" value="C:cytoplasm"/>
    <property type="evidence" value="ECO:0007669"/>
    <property type="project" value="UniProtKB-SubCell"/>
</dbReference>
<dbReference type="InterPro" id="IPR013087">
    <property type="entry name" value="Znf_C2H2_type"/>
</dbReference>
<gene>
    <name evidence="12" type="ORF">SODALDRAFT_333674</name>
</gene>
<evidence type="ECO:0000259" key="11">
    <source>
        <dbReference type="PROSITE" id="PS50157"/>
    </source>
</evidence>
<evidence type="ECO:0000313" key="12">
    <source>
        <dbReference type="EMBL" id="ROT37908.1"/>
    </source>
</evidence>
<evidence type="ECO:0000256" key="6">
    <source>
        <dbReference type="ARBA" id="ARBA00022771"/>
    </source>
</evidence>
<dbReference type="GO" id="GO:0043021">
    <property type="term" value="F:ribonucleoprotein complex binding"/>
    <property type="evidence" value="ECO:0007669"/>
    <property type="project" value="UniProtKB-ARBA"/>
</dbReference>
<dbReference type="STRING" id="1314773.A0A3N2PTT2"/>
<dbReference type="FunFam" id="3.30.160.60:FF:000299">
    <property type="entry name" value="Zinc finger protein 593"/>
    <property type="match status" value="1"/>
</dbReference>
<dbReference type="PROSITE" id="PS00028">
    <property type="entry name" value="ZINC_FINGER_C2H2_1"/>
    <property type="match status" value="1"/>
</dbReference>
<dbReference type="RefSeq" id="XP_028465714.1">
    <property type="nucleotide sequence ID" value="XM_028612042.1"/>
</dbReference>
<keyword evidence="3" id="KW-0963">Cytoplasm</keyword>
<evidence type="ECO:0000256" key="8">
    <source>
        <dbReference type="ARBA" id="ARBA00023242"/>
    </source>
</evidence>
<dbReference type="PROSITE" id="PS50157">
    <property type="entry name" value="ZINC_FINGER_C2H2_2"/>
    <property type="match status" value="1"/>
</dbReference>
<evidence type="ECO:0000313" key="13">
    <source>
        <dbReference type="Proteomes" id="UP000272025"/>
    </source>
</evidence>
<keyword evidence="13" id="KW-1185">Reference proteome</keyword>
<comment type="subcellular location">
    <subcellularLocation>
        <location evidence="2">Cytoplasm</location>
    </subcellularLocation>
    <subcellularLocation>
        <location evidence="1">Nucleus</location>
    </subcellularLocation>
</comment>
<dbReference type="Proteomes" id="UP000272025">
    <property type="component" value="Unassembled WGS sequence"/>
</dbReference>
<evidence type="ECO:0000256" key="9">
    <source>
        <dbReference type="ARBA" id="ARBA00038064"/>
    </source>
</evidence>
<name>A0A3N2PTT2_SODAK</name>
<dbReference type="InterPro" id="IPR036236">
    <property type="entry name" value="Znf_C2H2_sf"/>
</dbReference>
<dbReference type="OrthoDB" id="24683at2759"/>
<dbReference type="InterPro" id="IPR022755">
    <property type="entry name" value="Znf_C2H2_jaz"/>
</dbReference>
<organism evidence="12 13">
    <name type="scientific">Sodiomyces alkalinus (strain CBS 110278 / VKM F-3762 / F11)</name>
    <name type="common">Alkaliphilic filamentous fungus</name>
    <dbReference type="NCBI Taxonomy" id="1314773"/>
    <lineage>
        <taxon>Eukaryota</taxon>
        <taxon>Fungi</taxon>
        <taxon>Dikarya</taxon>
        <taxon>Ascomycota</taxon>
        <taxon>Pezizomycotina</taxon>
        <taxon>Sordariomycetes</taxon>
        <taxon>Hypocreomycetidae</taxon>
        <taxon>Glomerellales</taxon>
        <taxon>Plectosphaerellaceae</taxon>
        <taxon>Sodiomyces</taxon>
    </lineage>
</organism>
<dbReference type="GO" id="GO:0003676">
    <property type="term" value="F:nucleic acid binding"/>
    <property type="evidence" value="ECO:0007669"/>
    <property type="project" value="InterPro"/>
</dbReference>
<dbReference type="Pfam" id="PF12171">
    <property type="entry name" value="zf-C2H2_jaz"/>
    <property type="match status" value="1"/>
</dbReference>
<dbReference type="PANTHER" id="PTHR46095:SF1">
    <property type="entry name" value="ZINC FINGER PROTEIN 593"/>
    <property type="match status" value="1"/>
</dbReference>
<evidence type="ECO:0000256" key="2">
    <source>
        <dbReference type="ARBA" id="ARBA00004496"/>
    </source>
</evidence>
<evidence type="ECO:0000256" key="7">
    <source>
        <dbReference type="ARBA" id="ARBA00022833"/>
    </source>
</evidence>
<dbReference type="GO" id="GO:0042254">
    <property type="term" value="P:ribosome biogenesis"/>
    <property type="evidence" value="ECO:0007669"/>
    <property type="project" value="UniProtKB-KW"/>
</dbReference>
<comment type="similarity">
    <text evidence="9">Belongs to the ZNF593/BUD20 C2H2-type zinc-finger protein family.</text>
</comment>
<keyword evidence="7" id="KW-0862">Zinc</keyword>
<reference evidence="12 13" key="1">
    <citation type="journal article" date="2018" name="Mol. Ecol.">
        <title>The obligate alkalophilic soda-lake fungus Sodiomyces alkalinus has shifted to a protein diet.</title>
        <authorList>
            <person name="Grum-Grzhimaylo A.A."/>
            <person name="Falkoski D.L."/>
            <person name="van den Heuvel J."/>
            <person name="Valero-Jimenez C.A."/>
            <person name="Min B."/>
            <person name="Choi I.G."/>
            <person name="Lipzen A."/>
            <person name="Daum C.G."/>
            <person name="Aanen D.K."/>
            <person name="Tsang A."/>
            <person name="Henrissat B."/>
            <person name="Bilanenko E.N."/>
            <person name="de Vries R.P."/>
            <person name="van Kan J.A.L."/>
            <person name="Grigoriev I.V."/>
            <person name="Debets A.J.M."/>
        </authorList>
    </citation>
    <scope>NUCLEOTIDE SEQUENCE [LARGE SCALE GENOMIC DNA]</scope>
    <source>
        <strain evidence="12 13">F11</strain>
    </source>
</reference>
<dbReference type="EMBL" id="ML119056">
    <property type="protein sequence ID" value="ROT37908.1"/>
    <property type="molecule type" value="Genomic_DNA"/>
</dbReference>
<protein>
    <recommendedName>
        <fullName evidence="11">C2H2-type domain-containing protein</fullName>
    </recommendedName>
</protein>
<dbReference type="SUPFAM" id="SSF57667">
    <property type="entry name" value="beta-beta-alpha zinc fingers"/>
    <property type="match status" value="1"/>
</dbReference>
<evidence type="ECO:0000256" key="4">
    <source>
        <dbReference type="ARBA" id="ARBA00022517"/>
    </source>
</evidence>
<dbReference type="AlphaFoldDB" id="A0A3N2PTT2"/>
<accession>A0A3N2PTT2</accession>
<dbReference type="GO" id="GO:0008270">
    <property type="term" value="F:zinc ion binding"/>
    <property type="evidence" value="ECO:0007669"/>
    <property type="project" value="UniProtKB-KW"/>
</dbReference>
<dbReference type="InterPro" id="IPR003604">
    <property type="entry name" value="Matrin/U1-like-C_Znf_C2H2"/>
</dbReference>
<dbReference type="Gene3D" id="3.30.160.60">
    <property type="entry name" value="Classic Zinc Finger"/>
    <property type="match status" value="1"/>
</dbReference>
<evidence type="ECO:0000256" key="3">
    <source>
        <dbReference type="ARBA" id="ARBA00022490"/>
    </source>
</evidence>
<evidence type="ECO:0000256" key="1">
    <source>
        <dbReference type="ARBA" id="ARBA00004123"/>
    </source>
</evidence>
<evidence type="ECO:0000256" key="10">
    <source>
        <dbReference type="PROSITE-ProRule" id="PRU00042"/>
    </source>
</evidence>
<evidence type="ECO:0000256" key="5">
    <source>
        <dbReference type="ARBA" id="ARBA00022723"/>
    </source>
</evidence>
<keyword evidence="8" id="KW-0539">Nucleus</keyword>
<keyword evidence="4" id="KW-0690">Ribosome biogenesis</keyword>
<dbReference type="SMART" id="SM00451">
    <property type="entry name" value="ZnF_U1"/>
    <property type="match status" value="1"/>
</dbReference>
<dbReference type="InterPro" id="IPR051879">
    <property type="entry name" value="C2H2-ZF_Maturation_Protein"/>
</dbReference>
<dbReference type="GeneID" id="39580520"/>
<keyword evidence="5" id="KW-0479">Metal-binding</keyword>